<dbReference type="ExpressionAtlas" id="M1ZMJ1">
    <property type="expression patterns" value="differential"/>
</dbReference>
<dbReference type="SUPFAM" id="SSF52058">
    <property type="entry name" value="L domain-like"/>
    <property type="match status" value="2"/>
</dbReference>
<keyword evidence="2" id="KW-0675">Receptor</keyword>
<accession>M1ZMJ1</accession>
<evidence type="ECO:0000259" key="1">
    <source>
        <dbReference type="Pfam" id="PF01030"/>
    </source>
</evidence>
<dbReference type="RefSeq" id="NP_001294740.2">
    <property type="nucleotide sequence ID" value="NM_001307811.5"/>
</dbReference>
<protein>
    <submittedName>
        <fullName evidence="2">Receptor L-domain domain-containing protein</fullName>
    </submittedName>
</protein>
<evidence type="ECO:0000313" key="3">
    <source>
        <dbReference type="Proteomes" id="UP000001940"/>
    </source>
</evidence>
<evidence type="ECO:0000313" key="4">
    <source>
        <dbReference type="WormBase" id="K04F1.12a"/>
    </source>
</evidence>
<dbReference type="InterPro" id="IPR053079">
    <property type="entry name" value="SPS2_domain"/>
</dbReference>
<keyword evidence="3" id="KW-1185">Reference proteome</keyword>
<dbReference type="Gene3D" id="3.80.20.20">
    <property type="entry name" value="Receptor L-domain"/>
    <property type="match status" value="2"/>
</dbReference>
<dbReference type="PANTHER" id="PTHR21662">
    <property type="entry name" value="RECEPTOR PROTEIN-TYROSINE KINASE"/>
    <property type="match status" value="1"/>
</dbReference>
<dbReference type="CTD" id="186998"/>
<dbReference type="AGR" id="WB:WBGene00019391"/>
<dbReference type="GeneID" id="186998"/>
<name>M1ZMJ1_CAEEL</name>
<dbReference type="Bgee" id="WBGene00019391">
    <property type="expression patterns" value="Expressed in larva"/>
</dbReference>
<feature type="domain" description="Receptor L-domain" evidence="1">
    <location>
        <begin position="240"/>
        <end position="339"/>
    </location>
</feature>
<dbReference type="Proteomes" id="UP000001940">
    <property type="component" value="Chromosome V"/>
</dbReference>
<proteinExistence type="predicted"/>
<dbReference type="KEGG" id="cel:CELE_K04F1.12"/>
<sequence length="375" mass="42034">MLPVWIITGFLVYPSYQQNNSTDNSTSTDDFDYSRCPTGCIFDGSILYSDSIKNFPKKCSTVCAPDALYIGYETDLTEKQLTSTFKNLKHLIGSLYMFRSKFKSASFLSGLETIECDNIGFFKISLNDKMTEIGMPNLTNVSCRVEITANVKLLKLNLPLMKPMYSLTANYTRIDVDIENNSENFCITIQEMSNLQSNKDIVFGLNGISGKYCPASKSDVALGTLCNIENSTLSEINSTCVNLVGDLIIDESNEEHVQKLNSVESIFGSLTIDNTNLTSIDFLSKLKNIVSLKENHLAIRVEYNSELTNVSFPEIQRVESRVYVPIVFNNNSQELLMSPSFCNDIRNNLSGNKSWVVKFDNKVCAYQKNGICTHN</sequence>
<dbReference type="WormBase" id="K04F1.12a">
    <property type="protein sequence ID" value="CE50949"/>
    <property type="gene ID" value="WBGene00019391"/>
    <property type="gene designation" value="irld-11"/>
</dbReference>
<dbReference type="PaxDb" id="6239-K04F1.12a"/>
<dbReference type="PANTHER" id="PTHR21662:SF61">
    <property type="entry name" value="RECEPTOR L-DOMAIN DOMAIN-CONTAINING PROTEIN"/>
    <property type="match status" value="1"/>
</dbReference>
<dbReference type="AlphaFoldDB" id="M1ZMJ1"/>
<dbReference type="OrthoDB" id="5864636at2759"/>
<reference evidence="2 3" key="1">
    <citation type="journal article" date="1998" name="Science">
        <title>Genome sequence of the nematode C. elegans: a platform for investigating biology.</title>
        <authorList>
            <consortium name="The C. elegans sequencing consortium"/>
            <person name="Sulson J.E."/>
            <person name="Waterston R."/>
        </authorList>
    </citation>
    <scope>NUCLEOTIDE SEQUENCE [LARGE SCALE GENOMIC DNA]</scope>
    <source>
        <strain evidence="2 3">Bristol N2</strain>
    </source>
</reference>
<gene>
    <name evidence="2 4" type="primary">irld-11</name>
    <name evidence="2" type="ORF">CELE_K04F1.12</name>
    <name evidence="4" type="ORF">K04F1.12</name>
</gene>
<organism evidence="2 3">
    <name type="scientific">Caenorhabditis elegans</name>
    <dbReference type="NCBI Taxonomy" id="6239"/>
    <lineage>
        <taxon>Eukaryota</taxon>
        <taxon>Metazoa</taxon>
        <taxon>Ecdysozoa</taxon>
        <taxon>Nematoda</taxon>
        <taxon>Chromadorea</taxon>
        <taxon>Rhabditida</taxon>
        <taxon>Rhabditina</taxon>
        <taxon>Rhabditomorpha</taxon>
        <taxon>Rhabditoidea</taxon>
        <taxon>Rhabditidae</taxon>
        <taxon>Peloderinae</taxon>
        <taxon>Caenorhabditis</taxon>
    </lineage>
</organism>
<dbReference type="eggNOG" id="ENOG502TGJQ">
    <property type="taxonomic scope" value="Eukaryota"/>
</dbReference>
<dbReference type="InterPro" id="IPR036941">
    <property type="entry name" value="Rcpt_L-dom_sf"/>
</dbReference>
<dbReference type="InterPro" id="IPR000494">
    <property type="entry name" value="Rcpt_L-dom"/>
</dbReference>
<dbReference type="EMBL" id="BX284605">
    <property type="protein sequence ID" value="CCU83349.2"/>
    <property type="molecule type" value="Genomic_DNA"/>
</dbReference>
<dbReference type="Pfam" id="PF01030">
    <property type="entry name" value="Recep_L_domain"/>
    <property type="match status" value="2"/>
</dbReference>
<feature type="domain" description="Receptor L-domain" evidence="1">
    <location>
        <begin position="67"/>
        <end position="155"/>
    </location>
</feature>
<evidence type="ECO:0000313" key="2">
    <source>
        <dbReference type="EMBL" id="CCU83349.2"/>
    </source>
</evidence>